<reference evidence="3 4" key="1">
    <citation type="submission" date="2019-06" db="EMBL/GenBank/DDBJ databases">
        <title>Sequencing the genomes of 1000 actinobacteria strains.</title>
        <authorList>
            <person name="Klenk H.-P."/>
        </authorList>
    </citation>
    <scope>NUCLEOTIDE SEQUENCE [LARGE SCALE GENOMIC DNA]</scope>
    <source>
        <strain evidence="3 4">DSM 18082</strain>
    </source>
</reference>
<comment type="caution">
    <text evidence="3">The sequence shown here is derived from an EMBL/GenBank/DDBJ whole genome shotgun (WGS) entry which is preliminary data.</text>
</comment>
<dbReference type="SUPFAM" id="SSF46894">
    <property type="entry name" value="C-terminal effector domain of the bipartite response regulators"/>
    <property type="match status" value="1"/>
</dbReference>
<protein>
    <submittedName>
        <fullName evidence="3">Regulatory LuxR family protein</fullName>
    </submittedName>
</protein>
<evidence type="ECO:0000259" key="2">
    <source>
        <dbReference type="SMART" id="SM00421"/>
    </source>
</evidence>
<organism evidence="3 4">
    <name type="scientific">Oryzihumus leptocrescens</name>
    <dbReference type="NCBI Taxonomy" id="297536"/>
    <lineage>
        <taxon>Bacteria</taxon>
        <taxon>Bacillati</taxon>
        <taxon>Actinomycetota</taxon>
        <taxon>Actinomycetes</taxon>
        <taxon>Micrococcales</taxon>
        <taxon>Intrasporangiaceae</taxon>
        <taxon>Oryzihumus</taxon>
    </lineage>
</organism>
<feature type="region of interest" description="Disordered" evidence="1">
    <location>
        <begin position="1"/>
        <end position="29"/>
    </location>
</feature>
<evidence type="ECO:0000256" key="1">
    <source>
        <dbReference type="SAM" id="MobiDB-lite"/>
    </source>
</evidence>
<dbReference type="Proteomes" id="UP000319514">
    <property type="component" value="Unassembled WGS sequence"/>
</dbReference>
<dbReference type="AlphaFoldDB" id="A0A542ZH32"/>
<dbReference type="GO" id="GO:0006355">
    <property type="term" value="P:regulation of DNA-templated transcription"/>
    <property type="evidence" value="ECO:0007669"/>
    <property type="project" value="InterPro"/>
</dbReference>
<feature type="compositionally biased region" description="Low complexity" evidence="1">
    <location>
        <begin position="1"/>
        <end position="22"/>
    </location>
</feature>
<accession>A0A542ZH32</accession>
<evidence type="ECO:0000313" key="4">
    <source>
        <dbReference type="Proteomes" id="UP000319514"/>
    </source>
</evidence>
<keyword evidence="4" id="KW-1185">Reference proteome</keyword>
<sequence>MEPQGADTAGTAGTDLAGSGAAPTPGRDAAGDWAAITELTGELSSRTARVIGQALTGRTETGVARLLGEDSTAVRQNLAPLEALTRRSAWKLSPGSADPRSLAVDLNKHSRARGIDLRQVLDLVALGRPIAATDQASRDRVRLAPVHVQMMLVDERLVVVEGPVLRPYAGASGWLLDEPGITAAACALWHETWARSAPLPAEALVMTDRQRAVACGLIDGETDAAIARRLRVSTRTVAAEVRFLMNAVGASSRYQAAMRLHQP</sequence>
<dbReference type="RefSeq" id="WP_141787630.1">
    <property type="nucleotide sequence ID" value="NZ_BAAAKX010000004.1"/>
</dbReference>
<feature type="domain" description="HTH luxR-type" evidence="2">
    <location>
        <begin position="203"/>
        <end position="260"/>
    </location>
</feature>
<dbReference type="InterPro" id="IPR036388">
    <property type="entry name" value="WH-like_DNA-bd_sf"/>
</dbReference>
<dbReference type="GO" id="GO:0003677">
    <property type="term" value="F:DNA binding"/>
    <property type="evidence" value="ECO:0007669"/>
    <property type="project" value="InterPro"/>
</dbReference>
<dbReference type="Pfam" id="PF00196">
    <property type="entry name" value="GerE"/>
    <property type="match status" value="1"/>
</dbReference>
<gene>
    <name evidence="3" type="ORF">FB474_0996</name>
</gene>
<dbReference type="EMBL" id="VFOQ01000001">
    <property type="protein sequence ID" value="TQL59634.1"/>
    <property type="molecule type" value="Genomic_DNA"/>
</dbReference>
<proteinExistence type="predicted"/>
<dbReference type="Gene3D" id="1.10.10.10">
    <property type="entry name" value="Winged helix-like DNA-binding domain superfamily/Winged helix DNA-binding domain"/>
    <property type="match status" value="1"/>
</dbReference>
<dbReference type="SMART" id="SM00421">
    <property type="entry name" value="HTH_LUXR"/>
    <property type="match status" value="1"/>
</dbReference>
<dbReference type="InterPro" id="IPR016032">
    <property type="entry name" value="Sig_transdc_resp-reg_C-effctor"/>
</dbReference>
<dbReference type="InterPro" id="IPR000792">
    <property type="entry name" value="Tscrpt_reg_LuxR_C"/>
</dbReference>
<name>A0A542ZH32_9MICO</name>
<dbReference type="OrthoDB" id="5932488at2"/>
<evidence type="ECO:0000313" key="3">
    <source>
        <dbReference type="EMBL" id="TQL59634.1"/>
    </source>
</evidence>